<organism evidence="1">
    <name type="scientific">Arundo donax</name>
    <name type="common">Giant reed</name>
    <name type="synonym">Donax arundinaceus</name>
    <dbReference type="NCBI Taxonomy" id="35708"/>
    <lineage>
        <taxon>Eukaryota</taxon>
        <taxon>Viridiplantae</taxon>
        <taxon>Streptophyta</taxon>
        <taxon>Embryophyta</taxon>
        <taxon>Tracheophyta</taxon>
        <taxon>Spermatophyta</taxon>
        <taxon>Magnoliopsida</taxon>
        <taxon>Liliopsida</taxon>
        <taxon>Poales</taxon>
        <taxon>Poaceae</taxon>
        <taxon>PACMAD clade</taxon>
        <taxon>Arundinoideae</taxon>
        <taxon>Arundineae</taxon>
        <taxon>Arundo</taxon>
    </lineage>
</organism>
<accession>A0A0A9BZN6</accession>
<name>A0A0A9BZN6_ARUDO</name>
<protein>
    <submittedName>
        <fullName evidence="1">Uncharacterized protein</fullName>
    </submittedName>
</protein>
<reference evidence="1" key="2">
    <citation type="journal article" date="2015" name="Data Brief">
        <title>Shoot transcriptome of the giant reed, Arundo donax.</title>
        <authorList>
            <person name="Barrero R.A."/>
            <person name="Guerrero F.D."/>
            <person name="Moolhuijzen P."/>
            <person name="Goolsby J.A."/>
            <person name="Tidwell J."/>
            <person name="Bellgard S.E."/>
            <person name="Bellgard M.I."/>
        </authorList>
    </citation>
    <scope>NUCLEOTIDE SEQUENCE</scope>
    <source>
        <tissue evidence="1">Shoot tissue taken approximately 20 cm above the soil surface</tissue>
    </source>
</reference>
<reference evidence="1" key="1">
    <citation type="submission" date="2014-09" db="EMBL/GenBank/DDBJ databases">
        <authorList>
            <person name="Magalhaes I.L.F."/>
            <person name="Oliveira U."/>
            <person name="Santos F.R."/>
            <person name="Vidigal T.H.D.A."/>
            <person name="Brescovit A.D."/>
            <person name="Santos A.J."/>
        </authorList>
    </citation>
    <scope>NUCLEOTIDE SEQUENCE</scope>
    <source>
        <tissue evidence="1">Shoot tissue taken approximately 20 cm above the soil surface</tissue>
    </source>
</reference>
<sequence>MCKIKSVRIYV</sequence>
<dbReference type="EMBL" id="GBRH01233153">
    <property type="protein sequence ID" value="JAD64742.1"/>
    <property type="molecule type" value="Transcribed_RNA"/>
</dbReference>
<evidence type="ECO:0000313" key="1">
    <source>
        <dbReference type="EMBL" id="JAD64742.1"/>
    </source>
</evidence>
<proteinExistence type="predicted"/>